<name>A0AAV5RCW1_STABA</name>
<gene>
    <name evidence="1" type="primary">EFM6</name>
    <name evidence="2" type="ORF">DASB73_003620</name>
</gene>
<dbReference type="Gene3D" id="3.40.50.150">
    <property type="entry name" value="Vaccinia Virus protein VP39"/>
    <property type="match status" value="1"/>
</dbReference>
<protein>
    <recommendedName>
        <fullName evidence="1">Protein-lysine N-methyltransferase EFM6</fullName>
        <ecNumber evidence="1">2.1.1.-</ecNumber>
    </recommendedName>
    <alternativeName>
        <fullName evidence="1">Elongation factor methyltransferase 6</fullName>
    </alternativeName>
</protein>
<dbReference type="Proteomes" id="UP001362899">
    <property type="component" value="Unassembled WGS sequence"/>
</dbReference>
<keyword evidence="3" id="KW-1185">Reference proteome</keyword>
<sequence length="232" mass="25983">MEYSDLIPEREAETTGLTAVDFGGLLTPGLQLMLDGGKTGCGGKLWPAGELLGKYVITHFNPSDKGVNTPSQDFETALDFSQFKHVLELGSGTGLCGLALGLATTDVECYITDQQPMLELIKANITLNGLDKRAFARVLNWGEELSSEYDDIDLVLAADCVYLEAAFPLLEKTLIDITNKRNVPILMAYKKRRKADKRFFKSIRKHFIVQESGYEYDENQVYLFLLTRKLWV</sequence>
<dbReference type="PANTHER" id="PTHR14614">
    <property type="entry name" value="HEPATOCELLULAR CARCINOMA-ASSOCIATED ANTIGEN"/>
    <property type="match status" value="1"/>
</dbReference>
<feature type="binding site" evidence="1">
    <location>
        <position position="46"/>
    </location>
    <ligand>
        <name>S-adenosyl-L-methionine</name>
        <dbReference type="ChEBI" id="CHEBI:59789"/>
    </ligand>
</feature>
<keyword evidence="1" id="KW-0808">Transferase</keyword>
<keyword evidence="1" id="KW-0489">Methyltransferase</keyword>
<feature type="binding site" evidence="1">
    <location>
        <begin position="90"/>
        <end position="92"/>
    </location>
    <ligand>
        <name>S-adenosyl-L-methionine</name>
        <dbReference type="ChEBI" id="CHEBI:59789"/>
    </ligand>
</feature>
<keyword evidence="1" id="KW-0963">Cytoplasm</keyword>
<reference evidence="2 3" key="1">
    <citation type="journal article" date="2023" name="Elife">
        <title>Identification of key yeast species and microbe-microbe interactions impacting larval growth of Drosophila in the wild.</title>
        <authorList>
            <person name="Mure A."/>
            <person name="Sugiura Y."/>
            <person name="Maeda R."/>
            <person name="Honda K."/>
            <person name="Sakurai N."/>
            <person name="Takahashi Y."/>
            <person name="Watada M."/>
            <person name="Katoh T."/>
            <person name="Gotoh A."/>
            <person name="Gotoh Y."/>
            <person name="Taniguchi I."/>
            <person name="Nakamura K."/>
            <person name="Hayashi T."/>
            <person name="Katayama T."/>
            <person name="Uemura T."/>
            <person name="Hattori Y."/>
        </authorList>
    </citation>
    <scope>NUCLEOTIDE SEQUENCE [LARGE SCALE GENOMIC DNA]</scope>
    <source>
        <strain evidence="2 3">SB-73</strain>
    </source>
</reference>
<dbReference type="InterPro" id="IPR029063">
    <property type="entry name" value="SAM-dependent_MTases_sf"/>
</dbReference>
<keyword evidence="1" id="KW-0949">S-adenosyl-L-methionine</keyword>
<dbReference type="InterPro" id="IPR019410">
    <property type="entry name" value="Methyltransf_16"/>
</dbReference>
<evidence type="ECO:0000256" key="1">
    <source>
        <dbReference type="HAMAP-Rule" id="MF_03198"/>
    </source>
</evidence>
<feature type="binding site" evidence="1">
    <location>
        <position position="158"/>
    </location>
    <ligand>
        <name>S-adenosyl-L-methionine</name>
        <dbReference type="ChEBI" id="CHEBI:59789"/>
    </ligand>
</feature>
<dbReference type="SUPFAM" id="SSF53335">
    <property type="entry name" value="S-adenosyl-L-methionine-dependent methyltransferases"/>
    <property type="match status" value="1"/>
</dbReference>
<dbReference type="GO" id="GO:0016279">
    <property type="term" value="F:protein-lysine N-methyltransferase activity"/>
    <property type="evidence" value="ECO:0007669"/>
    <property type="project" value="UniProtKB-UniRule"/>
</dbReference>
<dbReference type="InterPro" id="IPR033684">
    <property type="entry name" value="EFM6"/>
</dbReference>
<dbReference type="EMBL" id="BTGC01000001">
    <property type="protein sequence ID" value="GMM49404.1"/>
    <property type="molecule type" value="Genomic_DNA"/>
</dbReference>
<comment type="similarity">
    <text evidence="1">Belongs to the class I-like SAM-binding methyltransferase superfamily. METTL21 family. EFM6 subfamily.</text>
</comment>
<comment type="subcellular location">
    <subcellularLocation>
        <location evidence="1">Cytoplasm</location>
    </subcellularLocation>
</comment>
<feature type="binding site" evidence="1">
    <location>
        <position position="141"/>
    </location>
    <ligand>
        <name>S-adenosyl-L-methionine</name>
        <dbReference type="ChEBI" id="CHEBI:59789"/>
    </ligand>
</feature>
<dbReference type="AlphaFoldDB" id="A0AAV5RCW1"/>
<proteinExistence type="inferred from homology"/>
<dbReference type="PANTHER" id="PTHR14614:SF152">
    <property type="entry name" value="PROTEIN-LYSINE N-METHYLTRANSFERASE EFM6"/>
    <property type="match status" value="1"/>
</dbReference>
<evidence type="ECO:0000313" key="2">
    <source>
        <dbReference type="EMBL" id="GMM49404.1"/>
    </source>
</evidence>
<organism evidence="2 3">
    <name type="scientific">Starmerella bacillaris</name>
    <name type="common">Yeast</name>
    <name type="synonym">Candida zemplinina</name>
    <dbReference type="NCBI Taxonomy" id="1247836"/>
    <lineage>
        <taxon>Eukaryota</taxon>
        <taxon>Fungi</taxon>
        <taxon>Dikarya</taxon>
        <taxon>Ascomycota</taxon>
        <taxon>Saccharomycotina</taxon>
        <taxon>Dipodascomycetes</taxon>
        <taxon>Dipodascales</taxon>
        <taxon>Trichomonascaceae</taxon>
        <taxon>Starmerella</taxon>
    </lineage>
</organism>
<comment type="caution">
    <text evidence="2">The sequence shown here is derived from an EMBL/GenBank/DDBJ whole genome shotgun (WGS) entry which is preliminary data.</text>
</comment>
<dbReference type="HAMAP" id="MF_03198">
    <property type="entry name" value="Methyltr_EFM6"/>
    <property type="match status" value="1"/>
</dbReference>
<dbReference type="Pfam" id="PF10294">
    <property type="entry name" value="Methyltransf_16"/>
    <property type="match status" value="1"/>
</dbReference>
<accession>A0AAV5RCW1</accession>
<dbReference type="EC" id="2.1.1.-" evidence="1"/>
<dbReference type="GO" id="GO:0005829">
    <property type="term" value="C:cytosol"/>
    <property type="evidence" value="ECO:0007669"/>
    <property type="project" value="TreeGrafter"/>
</dbReference>
<evidence type="ECO:0000313" key="3">
    <source>
        <dbReference type="Proteomes" id="UP001362899"/>
    </source>
</evidence>
<comment type="function">
    <text evidence="1">S-adenosyl-L-methionine-dependent protein-lysine N-methyltransferase that methylates elongation factor 1-alpha.</text>
</comment>
<feature type="binding site" evidence="1">
    <location>
        <position position="113"/>
    </location>
    <ligand>
        <name>S-adenosyl-L-methionine</name>
        <dbReference type="ChEBI" id="CHEBI:59789"/>
    </ligand>
</feature>
<dbReference type="GO" id="GO:0032259">
    <property type="term" value="P:methylation"/>
    <property type="evidence" value="ECO:0007669"/>
    <property type="project" value="UniProtKB-KW"/>
</dbReference>